<sequence length="220" mass="25186">MKSFKFTKAENKKTLKKDAFEWVLTIFIALTISILLKSTAFAMVQVKGSSMENTLLNGQKLFENRLIYNFEGPKRGDIIIFNKEEKSNGILSNITSELKETYNNIIGYQDDNILIKRVIGIPGDRIDIKDGYVYVNGVKQDEYYAKGKTYPYVKGNGYPNALTFPLVVPKGKVFVLGDNREISLDSRIIGFVDYKQIEGKVLYRIWPFDKIGSVYNNSRY</sequence>
<dbReference type="Proteomes" id="UP000215301">
    <property type="component" value="Unassembled WGS sequence"/>
</dbReference>
<dbReference type="Pfam" id="PF10502">
    <property type="entry name" value="Peptidase_S26"/>
    <property type="match status" value="1"/>
</dbReference>
<evidence type="ECO:0000313" key="10">
    <source>
        <dbReference type="Proteomes" id="UP000215301"/>
    </source>
</evidence>
<evidence type="ECO:0000313" key="9">
    <source>
        <dbReference type="EMBL" id="OXT08875.1"/>
    </source>
</evidence>
<dbReference type="InterPro" id="IPR036286">
    <property type="entry name" value="LexA/Signal_pep-like_sf"/>
</dbReference>
<dbReference type="GO" id="GO:0009003">
    <property type="term" value="F:signal peptidase activity"/>
    <property type="evidence" value="ECO:0007669"/>
    <property type="project" value="UniProtKB-EC"/>
</dbReference>
<dbReference type="PRINTS" id="PR00727">
    <property type="entry name" value="LEADERPTASE"/>
</dbReference>
<gene>
    <name evidence="9" type="primary">lepB</name>
    <name evidence="9" type="ORF">CE561_03775</name>
</gene>
<evidence type="ECO:0000256" key="7">
    <source>
        <dbReference type="RuleBase" id="RU362042"/>
    </source>
</evidence>
<dbReference type="InterPro" id="IPR019533">
    <property type="entry name" value="Peptidase_S26"/>
</dbReference>
<comment type="similarity">
    <text evidence="3 7">Belongs to the peptidase S26 family.</text>
</comment>
<dbReference type="PANTHER" id="PTHR43390:SF1">
    <property type="entry name" value="CHLOROPLAST PROCESSING PEPTIDASE"/>
    <property type="match status" value="1"/>
</dbReference>
<feature type="domain" description="Peptidase S26" evidence="8">
    <location>
        <begin position="20"/>
        <end position="206"/>
    </location>
</feature>
<accession>A0A231VKS4</accession>
<keyword evidence="7" id="KW-1133">Transmembrane helix</keyword>
<keyword evidence="7" id="KW-0812">Transmembrane</keyword>
<keyword evidence="7" id="KW-0645">Protease</keyword>
<dbReference type="PANTHER" id="PTHR43390">
    <property type="entry name" value="SIGNAL PEPTIDASE I"/>
    <property type="match status" value="1"/>
</dbReference>
<evidence type="ECO:0000256" key="2">
    <source>
        <dbReference type="ARBA" id="ARBA00004401"/>
    </source>
</evidence>
<dbReference type="EC" id="3.4.21.89" evidence="4 7"/>
<organism evidence="9 10">
    <name type="scientific">Thermoanaerobacterium thermosaccharolyticum</name>
    <name type="common">Clostridium thermosaccharolyticum</name>
    <dbReference type="NCBI Taxonomy" id="1517"/>
    <lineage>
        <taxon>Bacteria</taxon>
        <taxon>Bacillati</taxon>
        <taxon>Bacillota</taxon>
        <taxon>Clostridia</taxon>
        <taxon>Thermoanaerobacterales</taxon>
        <taxon>Thermoanaerobacteraceae</taxon>
        <taxon>Thermoanaerobacterium</taxon>
    </lineage>
</organism>
<dbReference type="EMBL" id="NKHD01000009">
    <property type="protein sequence ID" value="OXT08875.1"/>
    <property type="molecule type" value="Genomic_DNA"/>
</dbReference>
<comment type="catalytic activity">
    <reaction evidence="1 7">
        <text>Cleavage of hydrophobic, N-terminal signal or leader sequences from secreted and periplasmic proteins.</text>
        <dbReference type="EC" id="3.4.21.89"/>
    </reaction>
</comment>
<dbReference type="CDD" id="cd06530">
    <property type="entry name" value="S26_SPase_I"/>
    <property type="match status" value="1"/>
</dbReference>
<evidence type="ECO:0000256" key="1">
    <source>
        <dbReference type="ARBA" id="ARBA00000677"/>
    </source>
</evidence>
<dbReference type="Gene3D" id="2.10.109.10">
    <property type="entry name" value="Umud Fragment, subunit A"/>
    <property type="match status" value="1"/>
</dbReference>
<dbReference type="InterPro" id="IPR019757">
    <property type="entry name" value="Pept_S26A_signal_pept_1_Lys-AS"/>
</dbReference>
<dbReference type="AlphaFoldDB" id="A0A231VKS4"/>
<keyword evidence="7" id="KW-0472">Membrane</keyword>
<evidence type="ECO:0000256" key="5">
    <source>
        <dbReference type="ARBA" id="ARBA00022801"/>
    </source>
</evidence>
<dbReference type="InterPro" id="IPR000223">
    <property type="entry name" value="Pept_S26A_signal_pept_1"/>
</dbReference>
<dbReference type="PROSITE" id="PS00761">
    <property type="entry name" value="SPASE_I_3"/>
    <property type="match status" value="1"/>
</dbReference>
<feature type="active site" evidence="6">
    <location>
        <position position="116"/>
    </location>
</feature>
<dbReference type="RefSeq" id="WP_094044158.1">
    <property type="nucleotide sequence ID" value="NZ_CP116969.1"/>
</dbReference>
<dbReference type="NCBIfam" id="TIGR02227">
    <property type="entry name" value="sigpep_I_bact"/>
    <property type="match status" value="1"/>
</dbReference>
<evidence type="ECO:0000256" key="4">
    <source>
        <dbReference type="ARBA" id="ARBA00013208"/>
    </source>
</evidence>
<evidence type="ECO:0000259" key="8">
    <source>
        <dbReference type="Pfam" id="PF10502"/>
    </source>
</evidence>
<keyword evidence="5 7" id="KW-0378">Hydrolase</keyword>
<name>A0A231VKS4_THETR</name>
<comment type="subcellular location">
    <subcellularLocation>
        <location evidence="2">Cell membrane</location>
        <topology evidence="2">Single-pass type II membrane protein</topology>
    </subcellularLocation>
    <subcellularLocation>
        <location evidence="7">Membrane</location>
        <topology evidence="7">Single-pass type II membrane protein</topology>
    </subcellularLocation>
</comment>
<proteinExistence type="inferred from homology"/>
<evidence type="ECO:0000256" key="3">
    <source>
        <dbReference type="ARBA" id="ARBA00009370"/>
    </source>
</evidence>
<dbReference type="GO" id="GO:0005886">
    <property type="term" value="C:plasma membrane"/>
    <property type="evidence" value="ECO:0007669"/>
    <property type="project" value="UniProtKB-SubCell"/>
</dbReference>
<reference evidence="9 10" key="1">
    <citation type="submission" date="2017-06" db="EMBL/GenBank/DDBJ databases">
        <title>Isolation and characterization of a thermophilic and butanogenic Thermoanaerobacterium thermosaccharolyticum M5 capable of efficient degradation of hemicellulose.</title>
        <authorList>
            <person name="Xin F."/>
            <person name="Jiang Y."/>
        </authorList>
    </citation>
    <scope>NUCLEOTIDE SEQUENCE [LARGE SCALE GENOMIC DNA]</scope>
    <source>
        <strain evidence="9 10">M5</strain>
    </source>
</reference>
<dbReference type="InterPro" id="IPR019758">
    <property type="entry name" value="Pept_S26A_signal_pept_1_CS"/>
</dbReference>
<feature type="transmembrane region" description="Helical" evidence="7">
    <location>
        <begin position="20"/>
        <end position="44"/>
    </location>
</feature>
<feature type="active site" evidence="6">
    <location>
        <position position="50"/>
    </location>
</feature>
<dbReference type="PROSITE" id="PS00760">
    <property type="entry name" value="SPASE_I_2"/>
    <property type="match status" value="1"/>
</dbReference>
<dbReference type="SUPFAM" id="SSF51306">
    <property type="entry name" value="LexA/Signal peptidase"/>
    <property type="match status" value="1"/>
</dbReference>
<dbReference type="GO" id="GO:0004252">
    <property type="term" value="F:serine-type endopeptidase activity"/>
    <property type="evidence" value="ECO:0007669"/>
    <property type="project" value="InterPro"/>
</dbReference>
<evidence type="ECO:0000256" key="6">
    <source>
        <dbReference type="PIRSR" id="PIRSR600223-1"/>
    </source>
</evidence>
<comment type="caution">
    <text evidence="9">The sequence shown here is derived from an EMBL/GenBank/DDBJ whole genome shotgun (WGS) entry which is preliminary data.</text>
</comment>
<dbReference type="GO" id="GO:0006465">
    <property type="term" value="P:signal peptide processing"/>
    <property type="evidence" value="ECO:0007669"/>
    <property type="project" value="InterPro"/>
</dbReference>
<protein>
    <recommendedName>
        <fullName evidence="4 7">Signal peptidase I</fullName>
        <ecNumber evidence="4 7">3.4.21.89</ecNumber>
    </recommendedName>
</protein>